<sequence>MEPQDQEEIAEMNSIIREIQTIYDAGTPMFTKDAIRKVGSELDVFQKGGASNGREITLKGINGADYTIFVGPPVLKSSKNKNQHLGGSTWTIGYNSIEKLTVDRDIWSFDPQTTRYLPMEISACTREITRELEYEENPTVSSTEDSCRAFQDAERKFMASEYHERLEAMLATRGILSAESERYVQDPAYTQKDRDVLSPNGFTVLDDPQAFLLLDESSVLVSIGPDIPVKQIVADICRPGMIIWNRGNEETNSYLFTDPESSRVVRMIEKEYFEVDFPYHKILGDLVMYIRKSA</sequence>
<organism evidence="1 2">
    <name type="scientific">Hypoxylon rubiginosum</name>
    <dbReference type="NCBI Taxonomy" id="110542"/>
    <lineage>
        <taxon>Eukaryota</taxon>
        <taxon>Fungi</taxon>
        <taxon>Dikarya</taxon>
        <taxon>Ascomycota</taxon>
        <taxon>Pezizomycotina</taxon>
        <taxon>Sordariomycetes</taxon>
        <taxon>Xylariomycetidae</taxon>
        <taxon>Xylariales</taxon>
        <taxon>Hypoxylaceae</taxon>
        <taxon>Hypoxylon</taxon>
    </lineage>
</organism>
<name>A0ACB9YQH6_9PEZI</name>
<keyword evidence="2" id="KW-1185">Reference proteome</keyword>
<protein>
    <submittedName>
        <fullName evidence="1">Uncharacterized protein</fullName>
    </submittedName>
</protein>
<proteinExistence type="predicted"/>
<comment type="caution">
    <text evidence="1">The sequence shown here is derived from an EMBL/GenBank/DDBJ whole genome shotgun (WGS) entry which is preliminary data.</text>
</comment>
<reference evidence="1 2" key="1">
    <citation type="journal article" date="2022" name="New Phytol.">
        <title>Ecological generalism drives hyperdiversity of secondary metabolite gene clusters in xylarialean endophytes.</title>
        <authorList>
            <person name="Franco M.E.E."/>
            <person name="Wisecaver J.H."/>
            <person name="Arnold A.E."/>
            <person name="Ju Y.M."/>
            <person name="Slot J.C."/>
            <person name="Ahrendt S."/>
            <person name="Moore L.P."/>
            <person name="Eastman K.E."/>
            <person name="Scott K."/>
            <person name="Konkel Z."/>
            <person name="Mondo S.J."/>
            <person name="Kuo A."/>
            <person name="Hayes R.D."/>
            <person name="Haridas S."/>
            <person name="Andreopoulos B."/>
            <person name="Riley R."/>
            <person name="LaButti K."/>
            <person name="Pangilinan J."/>
            <person name="Lipzen A."/>
            <person name="Amirebrahimi M."/>
            <person name="Yan J."/>
            <person name="Adam C."/>
            <person name="Keymanesh K."/>
            <person name="Ng V."/>
            <person name="Louie K."/>
            <person name="Northen T."/>
            <person name="Drula E."/>
            <person name="Henrissat B."/>
            <person name="Hsieh H.M."/>
            <person name="Youens-Clark K."/>
            <person name="Lutzoni F."/>
            <person name="Miadlikowska J."/>
            <person name="Eastwood D.C."/>
            <person name="Hamelin R.C."/>
            <person name="Grigoriev I.V."/>
            <person name="U'Ren J.M."/>
        </authorList>
    </citation>
    <scope>NUCLEOTIDE SEQUENCE [LARGE SCALE GENOMIC DNA]</scope>
    <source>
        <strain evidence="1 2">CBS 119005</strain>
    </source>
</reference>
<dbReference type="EMBL" id="MU393557">
    <property type="protein sequence ID" value="KAI4861270.1"/>
    <property type="molecule type" value="Genomic_DNA"/>
</dbReference>
<accession>A0ACB9YQH6</accession>
<evidence type="ECO:0000313" key="2">
    <source>
        <dbReference type="Proteomes" id="UP001497700"/>
    </source>
</evidence>
<dbReference type="Proteomes" id="UP001497700">
    <property type="component" value="Unassembled WGS sequence"/>
</dbReference>
<evidence type="ECO:0000313" key="1">
    <source>
        <dbReference type="EMBL" id="KAI4861270.1"/>
    </source>
</evidence>
<gene>
    <name evidence="1" type="ORF">F4820DRAFT_464851</name>
</gene>